<feature type="signal peptide" evidence="2">
    <location>
        <begin position="1"/>
        <end position="26"/>
    </location>
</feature>
<feature type="chain" id="PRO_5021495128" description="Twin-arginine translocation pathway signal" evidence="2">
    <location>
        <begin position="27"/>
        <end position="140"/>
    </location>
</feature>
<feature type="region of interest" description="Disordered" evidence="1">
    <location>
        <begin position="105"/>
        <end position="140"/>
    </location>
</feature>
<evidence type="ECO:0000313" key="4">
    <source>
        <dbReference type="Proteomes" id="UP000328092"/>
    </source>
</evidence>
<protein>
    <recommendedName>
        <fullName evidence="5">Twin-arginine translocation pathway signal</fullName>
    </recommendedName>
</protein>
<reference evidence="3" key="1">
    <citation type="submission" date="2019-02" db="EMBL/GenBank/DDBJ databases">
        <authorList>
            <person name="Pothier F.J."/>
        </authorList>
    </citation>
    <scope>NUCLEOTIDE SEQUENCE</scope>
    <source>
        <strain evidence="3">CI-1B</strain>
    </source>
</reference>
<organism evidence="3 4">
    <name type="scientific">Bradyrhizobium ivorense</name>
    <dbReference type="NCBI Taxonomy" id="2511166"/>
    <lineage>
        <taxon>Bacteria</taxon>
        <taxon>Pseudomonadati</taxon>
        <taxon>Pseudomonadota</taxon>
        <taxon>Alphaproteobacteria</taxon>
        <taxon>Hyphomicrobiales</taxon>
        <taxon>Nitrobacteraceae</taxon>
        <taxon>Bradyrhizobium</taxon>
    </lineage>
</organism>
<dbReference type="EMBL" id="CAADFC020000004">
    <property type="protein sequence ID" value="VIO65914.1"/>
    <property type="molecule type" value="Genomic_DNA"/>
</dbReference>
<dbReference type="PROSITE" id="PS51257">
    <property type="entry name" value="PROKAR_LIPOPROTEIN"/>
    <property type="match status" value="1"/>
</dbReference>
<dbReference type="OrthoDB" id="8255563at2"/>
<feature type="compositionally biased region" description="Pro residues" evidence="1">
    <location>
        <begin position="123"/>
        <end position="132"/>
    </location>
</feature>
<gene>
    <name evidence="3" type="ORF">CI1B_10220</name>
</gene>
<comment type="caution">
    <text evidence="3">The sequence shown here is derived from an EMBL/GenBank/DDBJ whole genome shotgun (WGS) entry which is preliminary data.</text>
</comment>
<keyword evidence="4" id="KW-1185">Reference proteome</keyword>
<name>A0A508SWL9_9BRAD</name>
<proteinExistence type="predicted"/>
<evidence type="ECO:0000313" key="3">
    <source>
        <dbReference type="EMBL" id="VIO65914.1"/>
    </source>
</evidence>
<dbReference type="RefSeq" id="WP_139857682.1">
    <property type="nucleotide sequence ID" value="NZ_CAADFC020000004.1"/>
</dbReference>
<evidence type="ECO:0008006" key="5">
    <source>
        <dbReference type="Google" id="ProtNLM"/>
    </source>
</evidence>
<dbReference type="Proteomes" id="UP000328092">
    <property type="component" value="Unassembled WGS sequence"/>
</dbReference>
<feature type="compositionally biased region" description="Basic and acidic residues" evidence="1">
    <location>
        <begin position="105"/>
        <end position="116"/>
    </location>
</feature>
<evidence type="ECO:0000256" key="1">
    <source>
        <dbReference type="SAM" id="MobiDB-lite"/>
    </source>
</evidence>
<accession>A0A508SWL9</accession>
<keyword evidence="2" id="KW-0732">Signal</keyword>
<sequence length="140" mass="14862">MSVRIPRCRSSRAAAAIALLALAAGASGCAQIGDSLSPAFVDPAKYELYDCKQLETERKNLVSRAKDQEALMNKAQTGVGGTVVSEMVYRNELISIRAQQKLAEESWRSGKCHETPPETASAAPPPAPPPGAKPSRSGLR</sequence>
<dbReference type="AlphaFoldDB" id="A0A508SWL9"/>
<evidence type="ECO:0000256" key="2">
    <source>
        <dbReference type="SAM" id="SignalP"/>
    </source>
</evidence>